<proteinExistence type="predicted"/>
<dbReference type="InterPro" id="IPR029044">
    <property type="entry name" value="Nucleotide-diphossugar_trans"/>
</dbReference>
<dbReference type="Pfam" id="PF02348">
    <property type="entry name" value="CTP_transf_3"/>
    <property type="match status" value="1"/>
</dbReference>
<sequence>MREGKSYKQIPEDKLLILITARGGSKGLPRKNCATLGGEPLLSWSYEAVRQAGLHQATCLLSTDAEEIAEIGRSIRLDVPFLRPDELAHDTATVEDVALHAIEWLEKERQYVPEAVMW</sequence>
<evidence type="ECO:0000313" key="1">
    <source>
        <dbReference type="EMBL" id="SVD77077.1"/>
    </source>
</evidence>
<reference evidence="1" key="1">
    <citation type="submission" date="2018-05" db="EMBL/GenBank/DDBJ databases">
        <authorList>
            <person name="Lanie J.A."/>
            <person name="Ng W.-L."/>
            <person name="Kazmierczak K.M."/>
            <person name="Andrzejewski T.M."/>
            <person name="Davidsen T.M."/>
            <person name="Wayne K.J."/>
            <person name="Tettelin H."/>
            <person name="Glass J.I."/>
            <person name="Rusch D."/>
            <person name="Podicherti R."/>
            <person name="Tsui H.-C.T."/>
            <person name="Winkler M.E."/>
        </authorList>
    </citation>
    <scope>NUCLEOTIDE SEQUENCE</scope>
</reference>
<dbReference type="SUPFAM" id="SSF53448">
    <property type="entry name" value="Nucleotide-diphospho-sugar transferases"/>
    <property type="match status" value="1"/>
</dbReference>
<dbReference type="InterPro" id="IPR003329">
    <property type="entry name" value="Cytidylyl_trans"/>
</dbReference>
<evidence type="ECO:0008006" key="2">
    <source>
        <dbReference type="Google" id="ProtNLM"/>
    </source>
</evidence>
<feature type="non-terminal residue" evidence="1">
    <location>
        <position position="118"/>
    </location>
</feature>
<protein>
    <recommendedName>
        <fullName evidence="2">Acylneuraminate cytidylyltransferase</fullName>
    </recommendedName>
</protein>
<dbReference type="Gene3D" id="3.90.550.10">
    <property type="entry name" value="Spore Coat Polysaccharide Biosynthesis Protein SpsA, Chain A"/>
    <property type="match status" value="1"/>
</dbReference>
<dbReference type="AlphaFoldDB" id="A0A382Y145"/>
<dbReference type="GO" id="GO:0008781">
    <property type="term" value="F:N-acylneuraminate cytidylyltransferase activity"/>
    <property type="evidence" value="ECO:0007669"/>
    <property type="project" value="TreeGrafter"/>
</dbReference>
<accession>A0A382Y145</accession>
<name>A0A382Y145_9ZZZZ</name>
<gene>
    <name evidence="1" type="ORF">METZ01_LOCUS429931</name>
</gene>
<dbReference type="PANTHER" id="PTHR21485:SF6">
    <property type="entry name" value="N-ACYLNEURAMINATE CYTIDYLYLTRANSFERASE-RELATED"/>
    <property type="match status" value="1"/>
</dbReference>
<organism evidence="1">
    <name type="scientific">marine metagenome</name>
    <dbReference type="NCBI Taxonomy" id="408172"/>
    <lineage>
        <taxon>unclassified sequences</taxon>
        <taxon>metagenomes</taxon>
        <taxon>ecological metagenomes</taxon>
    </lineage>
</organism>
<dbReference type="InterPro" id="IPR050793">
    <property type="entry name" value="CMP-NeuNAc_synthase"/>
</dbReference>
<dbReference type="EMBL" id="UINC01172152">
    <property type="protein sequence ID" value="SVD77077.1"/>
    <property type="molecule type" value="Genomic_DNA"/>
</dbReference>
<dbReference type="PANTHER" id="PTHR21485">
    <property type="entry name" value="HAD SUPERFAMILY MEMBERS CMAS AND KDSC"/>
    <property type="match status" value="1"/>
</dbReference>